<name>A0A067QWK7_ZOONE</name>
<evidence type="ECO:0000313" key="1">
    <source>
        <dbReference type="EMBL" id="KDR13632.1"/>
    </source>
</evidence>
<accession>A0A067QWK7</accession>
<feature type="non-terminal residue" evidence="1">
    <location>
        <position position="1"/>
    </location>
</feature>
<dbReference type="Proteomes" id="UP000027135">
    <property type="component" value="Unassembled WGS sequence"/>
</dbReference>
<proteinExistence type="predicted"/>
<dbReference type="Gene3D" id="3.30.420.10">
    <property type="entry name" value="Ribonuclease H-like superfamily/Ribonuclease H"/>
    <property type="match status" value="2"/>
</dbReference>
<dbReference type="GO" id="GO:0003676">
    <property type="term" value="F:nucleic acid binding"/>
    <property type="evidence" value="ECO:0007669"/>
    <property type="project" value="InterPro"/>
</dbReference>
<evidence type="ECO:0000313" key="2">
    <source>
        <dbReference type="Proteomes" id="UP000027135"/>
    </source>
</evidence>
<keyword evidence="1" id="KW-0808">Transferase</keyword>
<organism evidence="1 2">
    <name type="scientific">Zootermopsis nevadensis</name>
    <name type="common">Dampwood termite</name>
    <dbReference type="NCBI Taxonomy" id="136037"/>
    <lineage>
        <taxon>Eukaryota</taxon>
        <taxon>Metazoa</taxon>
        <taxon>Ecdysozoa</taxon>
        <taxon>Arthropoda</taxon>
        <taxon>Hexapoda</taxon>
        <taxon>Insecta</taxon>
        <taxon>Pterygota</taxon>
        <taxon>Neoptera</taxon>
        <taxon>Polyneoptera</taxon>
        <taxon>Dictyoptera</taxon>
        <taxon>Blattodea</taxon>
        <taxon>Blattoidea</taxon>
        <taxon>Termitoidae</taxon>
        <taxon>Termopsidae</taxon>
        <taxon>Zootermopsis</taxon>
    </lineage>
</organism>
<dbReference type="InterPro" id="IPR036397">
    <property type="entry name" value="RNaseH_sf"/>
</dbReference>
<keyword evidence="1" id="KW-0489">Methyltransferase</keyword>
<dbReference type="GO" id="GO:0032259">
    <property type="term" value="P:methylation"/>
    <property type="evidence" value="ECO:0007669"/>
    <property type="project" value="UniProtKB-KW"/>
</dbReference>
<dbReference type="InParanoid" id="A0A067QWK7"/>
<gene>
    <name evidence="1" type="ORF">L798_12486</name>
</gene>
<reference evidence="1 2" key="1">
    <citation type="journal article" date="2014" name="Nat. Commun.">
        <title>Molecular traces of alternative social organization in a termite genome.</title>
        <authorList>
            <person name="Terrapon N."/>
            <person name="Li C."/>
            <person name="Robertson H.M."/>
            <person name="Ji L."/>
            <person name="Meng X."/>
            <person name="Booth W."/>
            <person name="Chen Z."/>
            <person name="Childers C.P."/>
            <person name="Glastad K.M."/>
            <person name="Gokhale K."/>
            <person name="Gowin J."/>
            <person name="Gronenberg W."/>
            <person name="Hermansen R.A."/>
            <person name="Hu H."/>
            <person name="Hunt B.G."/>
            <person name="Huylmans A.K."/>
            <person name="Khalil S.M."/>
            <person name="Mitchell R.D."/>
            <person name="Munoz-Torres M.C."/>
            <person name="Mustard J.A."/>
            <person name="Pan H."/>
            <person name="Reese J.T."/>
            <person name="Scharf M.E."/>
            <person name="Sun F."/>
            <person name="Vogel H."/>
            <person name="Xiao J."/>
            <person name="Yang W."/>
            <person name="Yang Z."/>
            <person name="Yang Z."/>
            <person name="Zhou J."/>
            <person name="Zhu J."/>
            <person name="Brent C.S."/>
            <person name="Elsik C.G."/>
            <person name="Goodisman M.A."/>
            <person name="Liberles D.A."/>
            <person name="Roe R.M."/>
            <person name="Vargo E.L."/>
            <person name="Vilcinskas A."/>
            <person name="Wang J."/>
            <person name="Bornberg-Bauer E."/>
            <person name="Korb J."/>
            <person name="Zhang G."/>
            <person name="Liebig J."/>
        </authorList>
    </citation>
    <scope>NUCLEOTIDE SEQUENCE [LARGE SCALE GENOMIC DNA]</scope>
    <source>
        <tissue evidence="1">Whole organism</tissue>
    </source>
</reference>
<dbReference type="PANTHER" id="PTHR46060:SF1">
    <property type="entry name" value="MARINER MOS1 TRANSPOSASE-LIKE PROTEIN"/>
    <property type="match status" value="1"/>
</dbReference>
<dbReference type="InterPro" id="IPR052709">
    <property type="entry name" value="Transposase-MT_Hybrid"/>
</dbReference>
<dbReference type="PANTHER" id="PTHR46060">
    <property type="entry name" value="MARINER MOS1 TRANSPOSASE-LIKE PROTEIN"/>
    <property type="match status" value="1"/>
</dbReference>
<dbReference type="GO" id="GO:0008168">
    <property type="term" value="F:methyltransferase activity"/>
    <property type="evidence" value="ECO:0007669"/>
    <property type="project" value="UniProtKB-KW"/>
</dbReference>
<protein>
    <submittedName>
        <fullName evidence="1">Histone-lysine N-methyltransferase SETMAR</fullName>
    </submittedName>
</protein>
<sequence length="206" mass="23558">TSIHDDHDNARPHMAAATLDTIRRLRFQILQHPPYSSDLAPSDYHVVGPLKDALRGRRFGNDDEVEEAVHSWLKAQPKTFFSDGIKKLVQRCEKNAFKNGRTSIHDDHDNARPHMAAATLDTIRRLRFQILQHPPYSSDLAPSDYHVVGPLKDALRGRRFGNDDEVKEAVHSWLKAQPKTFFSDGIKKLVQRCEKSIENKGDYVEK</sequence>
<keyword evidence="2" id="KW-1185">Reference proteome</keyword>
<dbReference type="AlphaFoldDB" id="A0A067QWK7"/>
<dbReference type="OMA" id="QILQHPP"/>
<dbReference type="EMBL" id="KK852931">
    <property type="protein sequence ID" value="KDR13632.1"/>
    <property type="molecule type" value="Genomic_DNA"/>
</dbReference>